<keyword evidence="2" id="KW-1185">Reference proteome</keyword>
<gene>
    <name evidence="1" type="ORF">GRX66_01700</name>
</gene>
<dbReference type="RefSeq" id="WP_159524968.1">
    <property type="nucleotide sequence ID" value="NZ_WUUU01000004.1"/>
</dbReference>
<sequence length="73" mass="7213">MTGYYDLLLVLLPASLFGLSGTLYAAGLGLTLALTVGGLVATGLTAHGLFVNDPSSAAAEPTSRSSAALESAD</sequence>
<dbReference type="Pfam" id="PF26047">
    <property type="entry name" value="DUF8015"/>
    <property type="match status" value="1"/>
</dbReference>
<accession>A0A6B0SKH6</accession>
<comment type="caution">
    <text evidence="1">The sequence shown here is derived from an EMBL/GenBank/DDBJ whole genome shotgun (WGS) entry which is preliminary data.</text>
</comment>
<dbReference type="Proteomes" id="UP000471521">
    <property type="component" value="Unassembled WGS sequence"/>
</dbReference>
<organism evidence="1 2">
    <name type="scientific">Halobacterium bonnevillei</name>
    <dbReference type="NCBI Taxonomy" id="2692200"/>
    <lineage>
        <taxon>Archaea</taxon>
        <taxon>Methanobacteriati</taxon>
        <taxon>Methanobacteriota</taxon>
        <taxon>Stenosarchaea group</taxon>
        <taxon>Halobacteria</taxon>
        <taxon>Halobacteriales</taxon>
        <taxon>Halobacteriaceae</taxon>
        <taxon>Halobacterium</taxon>
    </lineage>
</organism>
<dbReference type="InterPro" id="IPR058328">
    <property type="entry name" value="DUF8015"/>
</dbReference>
<dbReference type="EMBL" id="WUUU01000004">
    <property type="protein sequence ID" value="MXR19380.1"/>
    <property type="molecule type" value="Genomic_DNA"/>
</dbReference>
<name>A0A6B0SKH6_9EURY</name>
<proteinExistence type="predicted"/>
<reference evidence="1 2" key="1">
    <citation type="submission" date="2019-12" db="EMBL/GenBank/DDBJ databases">
        <title>Isolation and characterization of three novel carbon monoxide-oxidizing members of Halobacteria from salione crusts and soils.</title>
        <authorList>
            <person name="Myers M.R."/>
            <person name="King G.M."/>
        </authorList>
    </citation>
    <scope>NUCLEOTIDE SEQUENCE [LARGE SCALE GENOMIC DNA]</scope>
    <source>
        <strain evidence="1 2">PCN9</strain>
    </source>
</reference>
<dbReference type="AlphaFoldDB" id="A0A6B0SKH6"/>
<evidence type="ECO:0000313" key="2">
    <source>
        <dbReference type="Proteomes" id="UP000471521"/>
    </source>
</evidence>
<protein>
    <submittedName>
        <fullName evidence="1">Uncharacterized protein</fullName>
    </submittedName>
</protein>
<evidence type="ECO:0000313" key="1">
    <source>
        <dbReference type="EMBL" id="MXR19380.1"/>
    </source>
</evidence>